<gene>
    <name evidence="2" type="ORF">DFH07DRAFT_773444</name>
</gene>
<organism evidence="2 3">
    <name type="scientific">Mycena maculata</name>
    <dbReference type="NCBI Taxonomy" id="230809"/>
    <lineage>
        <taxon>Eukaryota</taxon>
        <taxon>Fungi</taxon>
        <taxon>Dikarya</taxon>
        <taxon>Basidiomycota</taxon>
        <taxon>Agaricomycotina</taxon>
        <taxon>Agaricomycetes</taxon>
        <taxon>Agaricomycetidae</taxon>
        <taxon>Agaricales</taxon>
        <taxon>Marasmiineae</taxon>
        <taxon>Mycenaceae</taxon>
        <taxon>Mycena</taxon>
    </lineage>
</organism>
<accession>A0AAD7NDL5</accession>
<dbReference type="AlphaFoldDB" id="A0AAD7NDL5"/>
<feature type="signal peptide" evidence="1">
    <location>
        <begin position="1"/>
        <end position="25"/>
    </location>
</feature>
<dbReference type="Proteomes" id="UP001215280">
    <property type="component" value="Unassembled WGS sequence"/>
</dbReference>
<keyword evidence="3" id="KW-1185">Reference proteome</keyword>
<reference evidence="2" key="1">
    <citation type="submission" date="2023-03" db="EMBL/GenBank/DDBJ databases">
        <title>Massive genome expansion in bonnet fungi (Mycena s.s.) driven by repeated elements and novel gene families across ecological guilds.</title>
        <authorList>
            <consortium name="Lawrence Berkeley National Laboratory"/>
            <person name="Harder C.B."/>
            <person name="Miyauchi S."/>
            <person name="Viragh M."/>
            <person name="Kuo A."/>
            <person name="Thoen E."/>
            <person name="Andreopoulos B."/>
            <person name="Lu D."/>
            <person name="Skrede I."/>
            <person name="Drula E."/>
            <person name="Henrissat B."/>
            <person name="Morin E."/>
            <person name="Kohler A."/>
            <person name="Barry K."/>
            <person name="LaButti K."/>
            <person name="Morin E."/>
            <person name="Salamov A."/>
            <person name="Lipzen A."/>
            <person name="Mereny Z."/>
            <person name="Hegedus B."/>
            <person name="Baldrian P."/>
            <person name="Stursova M."/>
            <person name="Weitz H."/>
            <person name="Taylor A."/>
            <person name="Grigoriev I.V."/>
            <person name="Nagy L.G."/>
            <person name="Martin F."/>
            <person name="Kauserud H."/>
        </authorList>
    </citation>
    <scope>NUCLEOTIDE SEQUENCE</scope>
    <source>
        <strain evidence="2">CBHHK188m</strain>
    </source>
</reference>
<name>A0AAD7NDL5_9AGAR</name>
<evidence type="ECO:0000313" key="2">
    <source>
        <dbReference type="EMBL" id="KAJ7755329.1"/>
    </source>
</evidence>
<evidence type="ECO:0000313" key="3">
    <source>
        <dbReference type="Proteomes" id="UP001215280"/>
    </source>
</evidence>
<comment type="caution">
    <text evidence="2">The sequence shown here is derived from an EMBL/GenBank/DDBJ whole genome shotgun (WGS) entry which is preliminary data.</text>
</comment>
<keyword evidence="1" id="KW-0732">Signal</keyword>
<proteinExistence type="predicted"/>
<evidence type="ECO:0000256" key="1">
    <source>
        <dbReference type="SAM" id="SignalP"/>
    </source>
</evidence>
<feature type="chain" id="PRO_5042045402" evidence="1">
    <location>
        <begin position="26"/>
        <end position="118"/>
    </location>
</feature>
<sequence length="118" mass="12785">MSVIAEAFLLQALEVFLVFCAGTRTQRFLEIDNILCWARNISIAKGGNVGDANMSFSGISLIGFGIATPPWCHTQECHLPHFCVVLTSACLNLKDAQNNAEGLSPKVNLDKLHSIPAK</sequence>
<protein>
    <submittedName>
        <fullName evidence="2">Uncharacterized protein</fullName>
    </submittedName>
</protein>
<dbReference type="EMBL" id="JARJLG010000064">
    <property type="protein sequence ID" value="KAJ7755329.1"/>
    <property type="molecule type" value="Genomic_DNA"/>
</dbReference>